<keyword evidence="2 3" id="KW-0040">ANK repeat</keyword>
<feature type="region of interest" description="Disordered" evidence="5">
    <location>
        <begin position="321"/>
        <end position="414"/>
    </location>
</feature>
<evidence type="ECO:0000256" key="2">
    <source>
        <dbReference type="ARBA" id="ARBA00023043"/>
    </source>
</evidence>
<feature type="domain" description="RING-type" evidence="6">
    <location>
        <begin position="611"/>
        <end position="650"/>
    </location>
</feature>
<feature type="compositionally biased region" description="Basic and acidic residues" evidence="5">
    <location>
        <begin position="380"/>
        <end position="392"/>
    </location>
</feature>
<keyword evidence="8" id="KW-1185">Reference proteome</keyword>
<protein>
    <recommendedName>
        <fullName evidence="6">RING-type domain-containing protein</fullName>
    </recommendedName>
</protein>
<organism evidence="7 8">
    <name type="scientific">Ostreobium quekettii</name>
    <dbReference type="NCBI Taxonomy" id="121088"/>
    <lineage>
        <taxon>Eukaryota</taxon>
        <taxon>Viridiplantae</taxon>
        <taxon>Chlorophyta</taxon>
        <taxon>core chlorophytes</taxon>
        <taxon>Ulvophyceae</taxon>
        <taxon>TCBD clade</taxon>
        <taxon>Bryopsidales</taxon>
        <taxon>Ostreobineae</taxon>
        <taxon>Ostreobiaceae</taxon>
        <taxon>Ostreobium</taxon>
    </lineage>
</organism>
<dbReference type="AlphaFoldDB" id="A0A8S1J0B5"/>
<feature type="compositionally biased region" description="Low complexity" evidence="5">
    <location>
        <begin position="572"/>
        <end position="588"/>
    </location>
</feature>
<keyword evidence="4" id="KW-0863">Zinc-finger</keyword>
<feature type="compositionally biased region" description="Basic residues" evidence="5">
    <location>
        <begin position="327"/>
        <end position="341"/>
    </location>
</feature>
<dbReference type="SUPFAM" id="SSF48403">
    <property type="entry name" value="Ankyrin repeat"/>
    <property type="match status" value="1"/>
</dbReference>
<dbReference type="Pfam" id="PF12796">
    <property type="entry name" value="Ank_2"/>
    <property type="match status" value="1"/>
</dbReference>
<evidence type="ECO:0000313" key="8">
    <source>
        <dbReference type="Proteomes" id="UP000708148"/>
    </source>
</evidence>
<dbReference type="PANTHER" id="PTHR24198">
    <property type="entry name" value="ANKYRIN REPEAT AND PROTEIN KINASE DOMAIN-CONTAINING PROTEIN"/>
    <property type="match status" value="1"/>
</dbReference>
<feature type="repeat" description="ANK" evidence="3">
    <location>
        <begin position="148"/>
        <end position="171"/>
    </location>
</feature>
<dbReference type="PANTHER" id="PTHR24198:SF165">
    <property type="entry name" value="ANKYRIN REPEAT-CONTAINING PROTEIN-RELATED"/>
    <property type="match status" value="1"/>
</dbReference>
<dbReference type="SMART" id="SM00248">
    <property type="entry name" value="ANK"/>
    <property type="match status" value="3"/>
</dbReference>
<evidence type="ECO:0000313" key="7">
    <source>
        <dbReference type="EMBL" id="CAD7700849.1"/>
    </source>
</evidence>
<proteinExistence type="predicted"/>
<feature type="region of interest" description="Disordered" evidence="5">
    <location>
        <begin position="567"/>
        <end position="595"/>
    </location>
</feature>
<dbReference type="PROSITE" id="PS50089">
    <property type="entry name" value="ZF_RING_2"/>
    <property type="match status" value="1"/>
</dbReference>
<feature type="region of interest" description="Disordered" evidence="5">
    <location>
        <begin position="280"/>
        <end position="308"/>
    </location>
</feature>
<dbReference type="PROSITE" id="PS50088">
    <property type="entry name" value="ANK_REPEAT"/>
    <property type="match status" value="3"/>
</dbReference>
<dbReference type="Pfam" id="PF00023">
    <property type="entry name" value="Ank"/>
    <property type="match status" value="1"/>
</dbReference>
<evidence type="ECO:0000259" key="6">
    <source>
        <dbReference type="PROSITE" id="PS50089"/>
    </source>
</evidence>
<feature type="repeat" description="ANK" evidence="3">
    <location>
        <begin position="215"/>
        <end position="247"/>
    </location>
</feature>
<dbReference type="InterPro" id="IPR013083">
    <property type="entry name" value="Znf_RING/FYVE/PHD"/>
</dbReference>
<dbReference type="GO" id="GO:0008270">
    <property type="term" value="F:zinc ion binding"/>
    <property type="evidence" value="ECO:0007669"/>
    <property type="project" value="UniProtKB-KW"/>
</dbReference>
<dbReference type="OrthoDB" id="544986at2759"/>
<dbReference type="EMBL" id="CAJHUC010001358">
    <property type="protein sequence ID" value="CAD7700849.1"/>
    <property type="molecule type" value="Genomic_DNA"/>
</dbReference>
<dbReference type="PRINTS" id="PR01415">
    <property type="entry name" value="ANKYRIN"/>
</dbReference>
<reference evidence="7" key="1">
    <citation type="submission" date="2020-12" db="EMBL/GenBank/DDBJ databases">
        <authorList>
            <person name="Iha C."/>
        </authorList>
    </citation>
    <scope>NUCLEOTIDE SEQUENCE</scope>
</reference>
<comment type="caution">
    <text evidence="7">The sequence shown here is derived from an EMBL/GenBank/DDBJ whole genome shotgun (WGS) entry which is preliminary data.</text>
</comment>
<dbReference type="SUPFAM" id="SSF57850">
    <property type="entry name" value="RING/U-box"/>
    <property type="match status" value="1"/>
</dbReference>
<keyword evidence="4" id="KW-0862">Zinc</keyword>
<keyword evidence="4" id="KW-0479">Metal-binding</keyword>
<feature type="repeat" description="ANK" evidence="3">
    <location>
        <begin position="182"/>
        <end position="214"/>
    </location>
</feature>
<dbReference type="Gene3D" id="1.25.40.20">
    <property type="entry name" value="Ankyrin repeat-containing domain"/>
    <property type="match status" value="1"/>
</dbReference>
<evidence type="ECO:0000256" key="5">
    <source>
        <dbReference type="SAM" id="MobiDB-lite"/>
    </source>
</evidence>
<evidence type="ECO:0000256" key="4">
    <source>
        <dbReference type="PROSITE-ProRule" id="PRU00175"/>
    </source>
</evidence>
<accession>A0A8S1J0B5</accession>
<name>A0A8S1J0B5_9CHLO</name>
<gene>
    <name evidence="7" type="ORF">OSTQU699_LOCUS6208</name>
</gene>
<dbReference type="InterPro" id="IPR036770">
    <property type="entry name" value="Ankyrin_rpt-contain_sf"/>
</dbReference>
<evidence type="ECO:0000256" key="1">
    <source>
        <dbReference type="ARBA" id="ARBA00022737"/>
    </source>
</evidence>
<feature type="compositionally biased region" description="Basic and acidic residues" evidence="5">
    <location>
        <begin position="401"/>
        <end position="413"/>
    </location>
</feature>
<dbReference type="Pfam" id="PF13920">
    <property type="entry name" value="zf-C3HC4_3"/>
    <property type="match status" value="1"/>
</dbReference>
<dbReference type="Gene3D" id="3.30.40.10">
    <property type="entry name" value="Zinc/RING finger domain, C3HC4 (zinc finger)"/>
    <property type="match status" value="1"/>
</dbReference>
<dbReference type="PROSITE" id="PS50297">
    <property type="entry name" value="ANK_REP_REGION"/>
    <property type="match status" value="3"/>
</dbReference>
<dbReference type="Proteomes" id="UP000708148">
    <property type="component" value="Unassembled WGS sequence"/>
</dbReference>
<dbReference type="InterPro" id="IPR002110">
    <property type="entry name" value="Ankyrin_rpt"/>
</dbReference>
<keyword evidence="1" id="KW-0677">Repeat</keyword>
<evidence type="ECO:0000256" key="3">
    <source>
        <dbReference type="PROSITE-ProRule" id="PRU00023"/>
    </source>
</evidence>
<dbReference type="InterPro" id="IPR001841">
    <property type="entry name" value="Znf_RING"/>
</dbReference>
<sequence length="660" mass="72605">MASNKKFRHRSEAAAVKRVACMEGDEGCMCPKCRFGSSLDSDDQEKRLNDIATWLCVGPDSEEEPTKQELKKWNKTALKLCKSAQVGNIEEMEELLSKQDCDDDIMTQISSELVIVASQFGKLEALKVLHESWLADLNYQSNRGRTERGRSALMYAASNGHVPVVRYLLEHEDVNIDCADEGAMTALMIAIFSNRNAVVQVLLEEGADVNVTDSRGRTALSHAAMFGNVDTINLLAEHGSSLYHQDGDGKTVLELAQCHNRCTHVVEAIKKCLVKEELRKERERRSKNKLKASQGGGTGLASRGAEQADQNMARLLRELEEEELSQKKKKESRKARRRRRSGPGLSSGTDELSVDGMVGGSLVSQSPECPGRSIDVGSHSPDRGEQTKELSSRKKNRKARKASECPSRQEPKAEPISVVSSWDLLNPHAQSVDPRELRAYWNVILEDANRCVEEEKQAQYRDLLLKLMQRCEEEGISVKQGKKVMGRLERVGGAREELCGAIGTTPVDLHRVDMALKDAKQVKNLIDPKLWAKAEALMQEGGAQFVQEREAVISSLVQLHTDVQANGHCDESPQGSPPGSSEPLGSVSLNGAPRRAQAADGGDTLAKDIECMVCLCARRSACIVPCGHICMCYGCAMEVQNKKGVCPLCRGSIDVIMEIL</sequence>